<dbReference type="Pfam" id="PF01471">
    <property type="entry name" value="PG_binding_1"/>
    <property type="match status" value="1"/>
</dbReference>
<dbReference type="InterPro" id="IPR002477">
    <property type="entry name" value="Peptidoglycan-bd-like"/>
</dbReference>
<evidence type="ECO:0000259" key="1">
    <source>
        <dbReference type="Pfam" id="PF01471"/>
    </source>
</evidence>
<gene>
    <name evidence="3" type="ORF">PBI_SWIRLEY_7</name>
</gene>
<dbReference type="InterPro" id="IPR036366">
    <property type="entry name" value="PGBDSf"/>
</dbReference>
<evidence type="ECO:0000259" key="2">
    <source>
        <dbReference type="Pfam" id="PF13539"/>
    </source>
</evidence>
<evidence type="ECO:0000313" key="3">
    <source>
        <dbReference type="EMBL" id="AIK68872.1"/>
    </source>
</evidence>
<sequence>MSFRTAYGNAYSENGWRMCNRDECVTVSGPYMNTAPLRRGPAEKLLGEFVRRYHQVCAPVVSPVWGWSQTNDVGNSNHLSGTAVDVNAPQWPWGLRKMPADLVARINVLLDQFEGAIYWGRNWNRPDEMHFQLNWREGDAKYDRIIAKFSGGSVPVTPHVPNLPTDDSELLMRGSANVEQTRILQAGLKKVFPSYAGHLEVDGDYGPETEKAVRRFQSGSGLVADGIVGPATRAELAKYNIILKPAEPQEIIPVSKTPVVVGPADDQLNMRFNCLGGKTLVEAVAEIRDAVCGTNDKDKTGVVLK</sequence>
<feature type="domain" description="Peptidase M15C" evidence="2">
    <location>
        <begin position="74"/>
        <end position="133"/>
    </location>
</feature>
<dbReference type="GeneID" id="26635297"/>
<dbReference type="InterPro" id="IPR036365">
    <property type="entry name" value="PGBD-like_sf"/>
</dbReference>
<proteinExistence type="predicted"/>
<dbReference type="Gene3D" id="1.10.101.10">
    <property type="entry name" value="PGBD-like superfamily/PGBD"/>
    <property type="match status" value="1"/>
</dbReference>
<name>A0A076YPB7_9CAUD</name>
<dbReference type="InterPro" id="IPR039561">
    <property type="entry name" value="Peptidase_M15C"/>
</dbReference>
<dbReference type="EMBL" id="KM101118">
    <property type="protein sequence ID" value="AIK68872.1"/>
    <property type="molecule type" value="Genomic_DNA"/>
</dbReference>
<dbReference type="Pfam" id="PF13539">
    <property type="entry name" value="Peptidase_M15_4"/>
    <property type="match status" value="1"/>
</dbReference>
<dbReference type="OrthoDB" id="6742at10239"/>
<dbReference type="GO" id="GO:0008233">
    <property type="term" value="F:peptidase activity"/>
    <property type="evidence" value="ECO:0007669"/>
    <property type="project" value="InterPro"/>
</dbReference>
<dbReference type="RefSeq" id="YP_009208892.1">
    <property type="nucleotide sequence ID" value="NC_028912.1"/>
</dbReference>
<dbReference type="SUPFAM" id="SSF55166">
    <property type="entry name" value="Hedgehog/DD-peptidase"/>
    <property type="match status" value="1"/>
</dbReference>
<dbReference type="SUPFAM" id="SSF47090">
    <property type="entry name" value="PGBD-like"/>
    <property type="match status" value="1"/>
</dbReference>
<organism evidence="3 4">
    <name type="scientific">Mycobacterium phage Swirley</name>
    <dbReference type="NCBI Taxonomy" id="1527534"/>
    <lineage>
        <taxon>Viruses</taxon>
        <taxon>Duplodnaviria</taxon>
        <taxon>Heunggongvirae</taxon>
        <taxon>Uroviricota</taxon>
        <taxon>Caudoviricetes</taxon>
        <taxon>Benedictvirus</taxon>
        <taxon>Benedictvirus swirley</taxon>
    </lineage>
</organism>
<keyword evidence="4" id="KW-1185">Reference proteome</keyword>
<dbReference type="Gene3D" id="3.30.1380.10">
    <property type="match status" value="1"/>
</dbReference>
<dbReference type="Proteomes" id="UP000204370">
    <property type="component" value="Segment"/>
</dbReference>
<evidence type="ECO:0000313" key="4">
    <source>
        <dbReference type="Proteomes" id="UP000204370"/>
    </source>
</evidence>
<protein>
    <submittedName>
        <fullName evidence="3">Lysin A</fullName>
    </submittedName>
</protein>
<feature type="domain" description="Peptidoglycan binding-like" evidence="1">
    <location>
        <begin position="179"/>
        <end position="236"/>
    </location>
</feature>
<accession>A0A076YPB7</accession>
<dbReference type="KEGG" id="vg:26635297"/>
<dbReference type="InterPro" id="IPR009045">
    <property type="entry name" value="Zn_M74/Hedgehog-like"/>
</dbReference>
<reference evidence="3 4" key="1">
    <citation type="submission" date="2014-06" db="EMBL/GenBank/DDBJ databases">
        <authorList>
            <person name="Delgado B.M."/>
            <person name="Feathers C.T."/>
            <person name="Feeney M.S."/>
            <person name="Feuer K.L."/>
            <person name="Florin D.T."/>
            <person name="Gordon M.B."/>
            <person name="Gorman S.E."/>
            <person name="Grajales M."/>
            <person name="Heckman E.L."/>
            <person name="Juarez M.C."/>
            <person name="Kenna M.A."/>
            <person name="Mageeney C.M."/>
            <person name="Marzillier J.Y."/>
            <person name="Miller B.D."/>
            <person name="Schlegel J.L."/>
            <person name="So C.Y."/>
            <person name="Sternberg R.A."/>
            <person name="Ware V.C."/>
            <person name="Anders K.R."/>
            <person name="Braun M.A."/>
            <person name="Delesalle V.A."/>
            <person name="Hughes L.E."/>
            <person name="Bradley K.W."/>
            <person name="Barker L.P."/>
            <person name="Asai D.J."/>
            <person name="Bowman C.A."/>
            <person name="Russell D.A."/>
            <person name="Pope W.H."/>
            <person name="Jacobs-Sera D."/>
            <person name="Hendrix R.W."/>
            <person name="Hatfull G.F."/>
        </authorList>
    </citation>
    <scope>NUCLEOTIDE SEQUENCE [LARGE SCALE GENOMIC DNA]</scope>
</reference>